<proteinExistence type="predicted"/>
<reference evidence="1" key="1">
    <citation type="submission" date="2020-04" db="EMBL/GenBank/DDBJ databases">
        <title>Global-level population genomics supports evidence of horizontal gene transfer on evolution of Rhizobia in Lentils.</title>
        <authorList>
            <person name="Gai Y."/>
            <person name="Cook D."/>
            <person name="Riely B."/>
        </authorList>
    </citation>
    <scope>NUCLEOTIDE SEQUENCE</scope>
    <source>
        <strain evidence="1">Derici101B</strain>
    </source>
</reference>
<sequence>MKQQTAWLRNDAEARVRELFDAAKAAGPQEVRDTDGTFSLTFIPVKGTLEDLFSKPGPIPDDE</sequence>
<evidence type="ECO:0000313" key="1">
    <source>
        <dbReference type="EMBL" id="MBY5627991.1"/>
    </source>
</evidence>
<name>A0AAJ1A6E6_RHILE</name>
<protein>
    <submittedName>
        <fullName evidence="1">Uncharacterized protein</fullName>
    </submittedName>
</protein>
<accession>A0AAJ1A6E6</accession>
<comment type="caution">
    <text evidence="1">The sequence shown here is derived from an EMBL/GenBank/DDBJ whole genome shotgun (WGS) entry which is preliminary data.</text>
</comment>
<dbReference type="AlphaFoldDB" id="A0AAJ1A6E6"/>
<dbReference type="EMBL" id="JAAXEP010000003">
    <property type="protein sequence ID" value="MBY5627991.1"/>
    <property type="molecule type" value="Genomic_DNA"/>
</dbReference>
<gene>
    <name evidence="1" type="ORF">HFO42_07670</name>
</gene>
<dbReference type="Proteomes" id="UP000825699">
    <property type="component" value="Unassembled WGS sequence"/>
</dbReference>
<dbReference type="RefSeq" id="WP_128408362.1">
    <property type="nucleotide sequence ID" value="NZ_CAXURF020000001.1"/>
</dbReference>
<organism evidence="1 2">
    <name type="scientific">Rhizobium leguminosarum</name>
    <dbReference type="NCBI Taxonomy" id="384"/>
    <lineage>
        <taxon>Bacteria</taxon>
        <taxon>Pseudomonadati</taxon>
        <taxon>Pseudomonadota</taxon>
        <taxon>Alphaproteobacteria</taxon>
        <taxon>Hyphomicrobiales</taxon>
        <taxon>Rhizobiaceae</taxon>
        <taxon>Rhizobium/Agrobacterium group</taxon>
        <taxon>Rhizobium</taxon>
    </lineage>
</organism>
<evidence type="ECO:0000313" key="2">
    <source>
        <dbReference type="Proteomes" id="UP000825699"/>
    </source>
</evidence>